<dbReference type="Proteomes" id="UP001367030">
    <property type="component" value="Unassembled WGS sequence"/>
</dbReference>
<evidence type="ECO:0000313" key="10">
    <source>
        <dbReference type="EMBL" id="MEJ8855056.1"/>
    </source>
</evidence>
<feature type="transmembrane region" description="Helical" evidence="8">
    <location>
        <begin position="477"/>
        <end position="502"/>
    </location>
</feature>
<dbReference type="RefSeq" id="WP_340335129.1">
    <property type="nucleotide sequence ID" value="NZ_JBBKZS010000003.1"/>
</dbReference>
<dbReference type="InterPro" id="IPR036721">
    <property type="entry name" value="RCK_C_sf"/>
</dbReference>
<evidence type="ECO:0000313" key="11">
    <source>
        <dbReference type="Proteomes" id="UP001367030"/>
    </source>
</evidence>
<dbReference type="Gene3D" id="3.30.70.1450">
    <property type="entry name" value="Regulator of K+ conductance, C-terminal domain"/>
    <property type="match status" value="1"/>
</dbReference>
<feature type="transmembrane region" description="Helical" evidence="8">
    <location>
        <begin position="451"/>
        <end position="471"/>
    </location>
</feature>
<evidence type="ECO:0000256" key="2">
    <source>
        <dbReference type="ARBA" id="ARBA00009854"/>
    </source>
</evidence>
<feature type="domain" description="RCK C-terminal" evidence="9">
    <location>
        <begin position="289"/>
        <end position="377"/>
    </location>
</feature>
<evidence type="ECO:0000256" key="7">
    <source>
        <dbReference type="ARBA" id="ARBA00023136"/>
    </source>
</evidence>
<dbReference type="NCBIfam" id="TIGR03802">
    <property type="entry name" value="Asp_Ala_antiprt"/>
    <property type="match status" value="1"/>
</dbReference>
<gene>
    <name evidence="10" type="primary">aspT</name>
    <name evidence="10" type="ORF">WKW79_10785</name>
</gene>
<comment type="caution">
    <text evidence="10">The sequence shown here is derived from an EMBL/GenBank/DDBJ whole genome shotgun (WGS) entry which is preliminary data.</text>
</comment>
<evidence type="ECO:0000256" key="5">
    <source>
        <dbReference type="ARBA" id="ARBA00022692"/>
    </source>
</evidence>
<dbReference type="SUPFAM" id="SSF116726">
    <property type="entry name" value="TrkA C-terminal domain-like"/>
    <property type="match status" value="1"/>
</dbReference>
<keyword evidence="3" id="KW-0813">Transport</keyword>
<comment type="similarity">
    <text evidence="2">Belongs to the AAE transporter (TC 2.A.81) family.</text>
</comment>
<dbReference type="PROSITE" id="PS51202">
    <property type="entry name" value="RCK_C"/>
    <property type="match status" value="1"/>
</dbReference>
<keyword evidence="7 8" id="KW-0472">Membrane</keyword>
<feature type="transmembrane region" description="Helical" evidence="8">
    <location>
        <begin position="159"/>
        <end position="181"/>
    </location>
</feature>
<feature type="transmembrane region" description="Helical" evidence="8">
    <location>
        <begin position="36"/>
        <end position="54"/>
    </location>
</feature>
<keyword evidence="4" id="KW-1003">Cell membrane</keyword>
<dbReference type="PANTHER" id="PTHR30445:SF9">
    <property type="match status" value="1"/>
</dbReference>
<feature type="transmembrane region" description="Helical" evidence="8">
    <location>
        <begin position="92"/>
        <end position="113"/>
    </location>
</feature>
<dbReference type="PANTHER" id="PTHR30445">
    <property type="entry name" value="K(+)_H(+) ANTIPORTER SUBUNIT KHTT"/>
    <property type="match status" value="1"/>
</dbReference>
<feature type="transmembrane region" description="Helical" evidence="8">
    <location>
        <begin position="60"/>
        <end position="80"/>
    </location>
</feature>
<evidence type="ECO:0000256" key="6">
    <source>
        <dbReference type="ARBA" id="ARBA00022989"/>
    </source>
</evidence>
<feature type="transmembrane region" description="Helical" evidence="8">
    <location>
        <begin position="540"/>
        <end position="561"/>
    </location>
</feature>
<evidence type="ECO:0000256" key="4">
    <source>
        <dbReference type="ARBA" id="ARBA00022475"/>
    </source>
</evidence>
<comment type="subcellular location">
    <subcellularLocation>
        <location evidence="1">Cell membrane</location>
        <topology evidence="1">Multi-pass membrane protein</topology>
    </subcellularLocation>
</comment>
<reference evidence="10 11" key="1">
    <citation type="submission" date="2024-03" db="EMBL/GenBank/DDBJ databases">
        <title>Novel species of the genus Variovorax.</title>
        <authorList>
            <person name="Liu Q."/>
            <person name="Xin Y.-H."/>
        </authorList>
    </citation>
    <scope>NUCLEOTIDE SEQUENCE [LARGE SCALE GENOMIC DNA]</scope>
    <source>
        <strain evidence="10 11">KACC 18901</strain>
    </source>
</reference>
<accession>A0ABU8X5G3</accession>
<evidence type="ECO:0000256" key="8">
    <source>
        <dbReference type="SAM" id="Phobius"/>
    </source>
</evidence>
<keyword evidence="11" id="KW-1185">Reference proteome</keyword>
<dbReference type="InterPro" id="IPR050144">
    <property type="entry name" value="AAE_transporter"/>
</dbReference>
<dbReference type="InterPro" id="IPR022457">
    <property type="entry name" value="Asp_Ala_antiprt"/>
</dbReference>
<dbReference type="EMBL" id="JBBKZS010000003">
    <property type="protein sequence ID" value="MEJ8855056.1"/>
    <property type="molecule type" value="Genomic_DNA"/>
</dbReference>
<protein>
    <submittedName>
        <fullName evidence="10">Aspartate-alanine antiporter</fullName>
    </submittedName>
</protein>
<proteinExistence type="inferred from homology"/>
<feature type="transmembrane region" description="Helical" evidence="8">
    <location>
        <begin position="413"/>
        <end position="430"/>
    </location>
</feature>
<dbReference type="InterPro" id="IPR006037">
    <property type="entry name" value="RCK_C"/>
</dbReference>
<evidence type="ECO:0000259" key="9">
    <source>
        <dbReference type="PROSITE" id="PS51202"/>
    </source>
</evidence>
<keyword evidence="5 8" id="KW-0812">Transmembrane</keyword>
<name>A0ABU8X5G3_9BURK</name>
<dbReference type="InterPro" id="IPR006512">
    <property type="entry name" value="YidE_YbjL"/>
</dbReference>
<sequence>MDWLHDIFKRSPEIAVFLSLAIGYGIGQVKLGKFQLGGVAGSLIAGVALSQVGVEIDSGAKVVLFALFIYALGFECGPQFFASLGRQTLRELALAIVAAVSGLATVLVMAKLFSLDKGMAAGVAAGALTETGMLGTAGQAIDALGLAPAAAQQLQAGMAAGYAVTYMFGVLGAILLCVYVLPWMMGRSIRDDAIRAEQEMQPGVQLRAPGQEAVVTELIGRLFQVSAGGGHTVGQIEHAERDTTISIERVKRKDQFIEVAQQLVLAQDDIVLVVGRRAEVIRCAGLIGKEVYAVDGMELTMQRRDVVISNPEFHRKTIGEIRRATAAGVRHGVFVVKISRMGRLMPMSPELALETGDTVTLYGVEADVQRAAGVVGDLVQLGDKTDFVYLGGGLVAGLLAGLVSVTIAGIPLSLGSAGGAMLAGLVAGWYRARRQTFGAVPPGALRIMKELGLAGFIAILALQSGLLAVQTVRTHGIGLFCIGAVVTLVPLLVTMAVGRFILRYDNTAYFAGALAGARSAGPAFGEVQEKARNAVPTAPFAITYALANVFLTLLGPVIVALA</sequence>
<dbReference type="Pfam" id="PF06826">
    <property type="entry name" value="Asp-Al_Ex"/>
    <property type="match status" value="2"/>
</dbReference>
<feature type="transmembrane region" description="Helical" evidence="8">
    <location>
        <begin position="387"/>
        <end position="407"/>
    </location>
</feature>
<keyword evidence="6 8" id="KW-1133">Transmembrane helix</keyword>
<evidence type="ECO:0000256" key="3">
    <source>
        <dbReference type="ARBA" id="ARBA00022448"/>
    </source>
</evidence>
<evidence type="ECO:0000256" key="1">
    <source>
        <dbReference type="ARBA" id="ARBA00004651"/>
    </source>
</evidence>
<organism evidence="10 11">
    <name type="scientific">Variovorax robiniae</name>
    <dbReference type="NCBI Taxonomy" id="1836199"/>
    <lineage>
        <taxon>Bacteria</taxon>
        <taxon>Pseudomonadati</taxon>
        <taxon>Pseudomonadota</taxon>
        <taxon>Betaproteobacteria</taxon>
        <taxon>Burkholderiales</taxon>
        <taxon>Comamonadaceae</taxon>
        <taxon>Variovorax</taxon>
    </lineage>
</organism>